<evidence type="ECO:0000313" key="3">
    <source>
        <dbReference type="Proteomes" id="UP000241394"/>
    </source>
</evidence>
<dbReference type="Proteomes" id="UP000241394">
    <property type="component" value="Chromosome LG4"/>
</dbReference>
<dbReference type="InterPro" id="IPR005134">
    <property type="entry name" value="UPF0114"/>
</dbReference>
<keyword evidence="1" id="KW-1133">Transmembrane helix</keyword>
<name>A0A2R6RMW8_ACTCC</name>
<keyword evidence="2" id="KW-0378">Hydrolase</keyword>
<keyword evidence="1" id="KW-0812">Transmembrane</keyword>
<keyword evidence="2" id="KW-0547">Nucleotide-binding</keyword>
<dbReference type="GO" id="GO:0004386">
    <property type="term" value="F:helicase activity"/>
    <property type="evidence" value="ECO:0007669"/>
    <property type="project" value="UniProtKB-KW"/>
</dbReference>
<dbReference type="PANTHER" id="PTHR31721">
    <property type="entry name" value="OS06G0710300 PROTEIN"/>
    <property type="match status" value="1"/>
</dbReference>
<gene>
    <name evidence="2" type="ORF">CEY00_Acc04669</name>
</gene>
<feature type="transmembrane region" description="Helical" evidence="1">
    <location>
        <begin position="272"/>
        <end position="291"/>
    </location>
</feature>
<comment type="caution">
    <text evidence="2">The sequence shown here is derived from an EMBL/GenBank/DDBJ whole genome shotgun (WGS) entry which is preliminary data.</text>
</comment>
<dbReference type="EMBL" id="NKQK01000004">
    <property type="protein sequence ID" value="PSS31373.1"/>
    <property type="molecule type" value="Genomic_DNA"/>
</dbReference>
<dbReference type="AlphaFoldDB" id="A0A2R6RMW8"/>
<dbReference type="InParanoid" id="A0A2R6RMW8"/>
<reference evidence="3" key="2">
    <citation type="journal article" date="2018" name="BMC Genomics">
        <title>A manually annotated Actinidia chinensis var. chinensis (kiwifruit) genome highlights the challenges associated with draft genomes and gene prediction in plants.</title>
        <authorList>
            <person name="Pilkington S.M."/>
            <person name="Crowhurst R."/>
            <person name="Hilario E."/>
            <person name="Nardozza S."/>
            <person name="Fraser L."/>
            <person name="Peng Y."/>
            <person name="Gunaseelan K."/>
            <person name="Simpson R."/>
            <person name="Tahir J."/>
            <person name="Deroles S.C."/>
            <person name="Templeton K."/>
            <person name="Luo Z."/>
            <person name="Davy M."/>
            <person name="Cheng C."/>
            <person name="McNeilage M."/>
            <person name="Scaglione D."/>
            <person name="Liu Y."/>
            <person name="Zhang Q."/>
            <person name="Datson P."/>
            <person name="De Silva N."/>
            <person name="Gardiner S.E."/>
            <person name="Bassett H."/>
            <person name="Chagne D."/>
            <person name="McCallum J."/>
            <person name="Dzierzon H."/>
            <person name="Deng C."/>
            <person name="Wang Y.Y."/>
            <person name="Barron L."/>
            <person name="Manako K."/>
            <person name="Bowen J."/>
            <person name="Foster T.M."/>
            <person name="Erridge Z.A."/>
            <person name="Tiffin H."/>
            <person name="Waite C.N."/>
            <person name="Davies K.M."/>
            <person name="Grierson E.P."/>
            <person name="Laing W.A."/>
            <person name="Kirk R."/>
            <person name="Chen X."/>
            <person name="Wood M."/>
            <person name="Montefiori M."/>
            <person name="Brummell D.A."/>
            <person name="Schwinn K.E."/>
            <person name="Catanach A."/>
            <person name="Fullerton C."/>
            <person name="Li D."/>
            <person name="Meiyalaghan S."/>
            <person name="Nieuwenhuizen N."/>
            <person name="Read N."/>
            <person name="Prakash R."/>
            <person name="Hunter D."/>
            <person name="Zhang H."/>
            <person name="McKenzie M."/>
            <person name="Knabel M."/>
            <person name="Harris A."/>
            <person name="Allan A.C."/>
            <person name="Gleave A."/>
            <person name="Chen A."/>
            <person name="Janssen B.J."/>
            <person name="Plunkett B."/>
            <person name="Ampomah-Dwamena C."/>
            <person name="Voogd C."/>
            <person name="Leif D."/>
            <person name="Lafferty D."/>
            <person name="Souleyre E.J.F."/>
            <person name="Varkonyi-Gasic E."/>
            <person name="Gambi F."/>
            <person name="Hanley J."/>
            <person name="Yao J.L."/>
            <person name="Cheung J."/>
            <person name="David K.M."/>
            <person name="Warren B."/>
            <person name="Marsh K."/>
            <person name="Snowden K.C."/>
            <person name="Lin-Wang K."/>
            <person name="Brian L."/>
            <person name="Martinez-Sanchez M."/>
            <person name="Wang M."/>
            <person name="Ileperuma N."/>
            <person name="Macnee N."/>
            <person name="Campin R."/>
            <person name="McAtee P."/>
            <person name="Drummond R.S.M."/>
            <person name="Espley R.V."/>
            <person name="Ireland H.S."/>
            <person name="Wu R."/>
            <person name="Atkinson R.G."/>
            <person name="Karunairetnam S."/>
            <person name="Bulley S."/>
            <person name="Chunkath S."/>
            <person name="Hanley Z."/>
            <person name="Storey R."/>
            <person name="Thrimawithana A.H."/>
            <person name="Thomson S."/>
            <person name="David C."/>
            <person name="Testolin R."/>
            <person name="Huang H."/>
            <person name="Hellens R.P."/>
            <person name="Schaffer R.J."/>
        </authorList>
    </citation>
    <scope>NUCLEOTIDE SEQUENCE [LARGE SCALE GENOMIC DNA]</scope>
    <source>
        <strain evidence="3">cv. Red5</strain>
    </source>
</reference>
<proteinExistence type="predicted"/>
<evidence type="ECO:0000256" key="1">
    <source>
        <dbReference type="SAM" id="Phobius"/>
    </source>
</evidence>
<evidence type="ECO:0000313" key="2">
    <source>
        <dbReference type="EMBL" id="PSS31373.1"/>
    </source>
</evidence>
<dbReference type="Gramene" id="PSS31373">
    <property type="protein sequence ID" value="PSS31373"/>
    <property type="gene ID" value="CEY00_Acc04669"/>
</dbReference>
<protein>
    <submittedName>
        <fullName evidence="2">Pre-mRNA-splicing factor ATP-dependent RNA helicase</fullName>
    </submittedName>
</protein>
<reference evidence="2 3" key="1">
    <citation type="submission" date="2017-07" db="EMBL/GenBank/DDBJ databases">
        <title>An improved, manually edited Actinidia chinensis var. chinensis (kiwifruit) genome highlights the challenges associated with draft genomes and gene prediction in plants.</title>
        <authorList>
            <person name="Pilkington S."/>
            <person name="Crowhurst R."/>
            <person name="Hilario E."/>
            <person name="Nardozza S."/>
            <person name="Fraser L."/>
            <person name="Peng Y."/>
            <person name="Gunaseelan K."/>
            <person name="Simpson R."/>
            <person name="Tahir J."/>
            <person name="Deroles S."/>
            <person name="Templeton K."/>
            <person name="Luo Z."/>
            <person name="Davy M."/>
            <person name="Cheng C."/>
            <person name="Mcneilage M."/>
            <person name="Scaglione D."/>
            <person name="Liu Y."/>
            <person name="Zhang Q."/>
            <person name="Datson P."/>
            <person name="De Silva N."/>
            <person name="Gardiner S."/>
            <person name="Bassett H."/>
            <person name="Chagne D."/>
            <person name="Mccallum J."/>
            <person name="Dzierzon H."/>
            <person name="Deng C."/>
            <person name="Wang Y.-Y."/>
            <person name="Barron N."/>
            <person name="Manako K."/>
            <person name="Bowen J."/>
            <person name="Foster T."/>
            <person name="Erridge Z."/>
            <person name="Tiffin H."/>
            <person name="Waite C."/>
            <person name="Davies K."/>
            <person name="Grierson E."/>
            <person name="Laing W."/>
            <person name="Kirk R."/>
            <person name="Chen X."/>
            <person name="Wood M."/>
            <person name="Montefiori M."/>
            <person name="Brummell D."/>
            <person name="Schwinn K."/>
            <person name="Catanach A."/>
            <person name="Fullerton C."/>
            <person name="Li D."/>
            <person name="Meiyalaghan S."/>
            <person name="Nieuwenhuizen N."/>
            <person name="Read N."/>
            <person name="Prakash R."/>
            <person name="Hunter D."/>
            <person name="Zhang H."/>
            <person name="Mckenzie M."/>
            <person name="Knabel M."/>
            <person name="Harris A."/>
            <person name="Allan A."/>
            <person name="Chen A."/>
            <person name="Janssen B."/>
            <person name="Plunkett B."/>
            <person name="Dwamena C."/>
            <person name="Voogd C."/>
            <person name="Leif D."/>
            <person name="Lafferty D."/>
            <person name="Souleyre E."/>
            <person name="Varkonyi-Gasic E."/>
            <person name="Gambi F."/>
            <person name="Hanley J."/>
            <person name="Yao J.-L."/>
            <person name="Cheung J."/>
            <person name="David K."/>
            <person name="Warren B."/>
            <person name="Marsh K."/>
            <person name="Snowden K."/>
            <person name="Lin-Wang K."/>
            <person name="Brian L."/>
            <person name="Martinez-Sanchez M."/>
            <person name="Wang M."/>
            <person name="Ileperuma N."/>
            <person name="Macnee N."/>
            <person name="Campin R."/>
            <person name="Mcatee P."/>
            <person name="Drummond R."/>
            <person name="Espley R."/>
            <person name="Ireland H."/>
            <person name="Wu R."/>
            <person name="Atkinson R."/>
            <person name="Karunairetnam S."/>
            <person name="Bulley S."/>
            <person name="Chunkath S."/>
            <person name="Hanley Z."/>
            <person name="Storey R."/>
            <person name="Thrimawithana A."/>
            <person name="Thomson S."/>
            <person name="David C."/>
            <person name="Testolin R."/>
        </authorList>
    </citation>
    <scope>NUCLEOTIDE SEQUENCE [LARGE SCALE GENOMIC DNA]</scope>
    <source>
        <strain evidence="3">cv. Red5</strain>
        <tissue evidence="2">Young leaf</tissue>
    </source>
</reference>
<keyword evidence="2" id="KW-0067">ATP-binding</keyword>
<feature type="transmembrane region" description="Helical" evidence="1">
    <location>
        <begin position="135"/>
        <end position="160"/>
    </location>
</feature>
<dbReference type="OMA" id="QMFIERG"/>
<organism evidence="2 3">
    <name type="scientific">Actinidia chinensis var. chinensis</name>
    <name type="common">Chinese soft-hair kiwi</name>
    <dbReference type="NCBI Taxonomy" id="1590841"/>
    <lineage>
        <taxon>Eukaryota</taxon>
        <taxon>Viridiplantae</taxon>
        <taxon>Streptophyta</taxon>
        <taxon>Embryophyta</taxon>
        <taxon>Tracheophyta</taxon>
        <taxon>Spermatophyta</taxon>
        <taxon>Magnoliopsida</taxon>
        <taxon>eudicotyledons</taxon>
        <taxon>Gunneridae</taxon>
        <taxon>Pentapetalae</taxon>
        <taxon>asterids</taxon>
        <taxon>Ericales</taxon>
        <taxon>Actinidiaceae</taxon>
        <taxon>Actinidia</taxon>
    </lineage>
</organism>
<keyword evidence="1" id="KW-0472">Membrane</keyword>
<dbReference type="Pfam" id="PF03350">
    <property type="entry name" value="UPF0114"/>
    <property type="match status" value="1"/>
</dbReference>
<accession>A0A2R6RMW8</accession>
<dbReference type="PANTHER" id="PTHR31721:SF3">
    <property type="entry name" value="EXPRESSED PROTEIN"/>
    <property type="match status" value="1"/>
</dbReference>
<feature type="transmembrane region" description="Helical" evidence="1">
    <location>
        <begin position="180"/>
        <end position="203"/>
    </location>
</feature>
<sequence>MAAARLLRTSGPLGLRPPLPSSSSSWHFSLNSHSTLSSTTTKIRNRLSNDAEKRHGGVNEQKPSSVTVKAVTVATSERLILTSQNPTIDFIVDLASLVKKLVSTALMILKVAAKTRPRKLHVQMFIERSIIDCRFFALFAVAGSLLGSVLCFVEGCFMVIELYLQYFHALSQRSDQGHVVHLLIEAIDMFLIGTAMLVFGMGLHSMFVASKGKGSQLPGSNLFGLFNLKTLPRWACMQSVTQAKSNMGQAVVMIMQVGVLDKFKSVPLVTGLDLACFAGAIFVSSTCLFLLSRLSVGGTTPDR</sequence>
<keyword evidence="3" id="KW-1185">Reference proteome</keyword>
<keyword evidence="2" id="KW-0347">Helicase</keyword>
<dbReference type="OrthoDB" id="1912077at2759"/>